<dbReference type="SUPFAM" id="SSF48498">
    <property type="entry name" value="Tetracyclin repressor-like, C-terminal domain"/>
    <property type="match status" value="1"/>
</dbReference>
<dbReference type="Pfam" id="PF21597">
    <property type="entry name" value="TetR_C_43"/>
    <property type="match status" value="1"/>
</dbReference>
<dbReference type="GO" id="GO:0000976">
    <property type="term" value="F:transcription cis-regulatory region binding"/>
    <property type="evidence" value="ECO:0007669"/>
    <property type="project" value="TreeGrafter"/>
</dbReference>
<keyword evidence="8" id="KW-1185">Reference proteome</keyword>
<keyword evidence="2 4" id="KW-0238">DNA-binding</keyword>
<comment type="caution">
    <text evidence="7">The sequence shown here is derived from an EMBL/GenBank/DDBJ whole genome shotgun (WGS) entry which is preliminary data.</text>
</comment>
<feature type="compositionally biased region" description="Basic and acidic residues" evidence="5">
    <location>
        <begin position="1"/>
        <end position="13"/>
    </location>
</feature>
<dbReference type="EMBL" id="VUOB01000023">
    <property type="protein sequence ID" value="KAA2261931.1"/>
    <property type="molecule type" value="Genomic_DNA"/>
</dbReference>
<dbReference type="Pfam" id="PF00440">
    <property type="entry name" value="TetR_N"/>
    <property type="match status" value="1"/>
</dbReference>
<evidence type="ECO:0000313" key="8">
    <source>
        <dbReference type="Proteomes" id="UP000323454"/>
    </source>
</evidence>
<dbReference type="OrthoDB" id="9795011at2"/>
<dbReference type="GO" id="GO:0003700">
    <property type="term" value="F:DNA-binding transcription factor activity"/>
    <property type="evidence" value="ECO:0007669"/>
    <property type="project" value="TreeGrafter"/>
</dbReference>
<evidence type="ECO:0000256" key="3">
    <source>
        <dbReference type="ARBA" id="ARBA00023163"/>
    </source>
</evidence>
<dbReference type="Proteomes" id="UP000323454">
    <property type="component" value="Unassembled WGS sequence"/>
</dbReference>
<dbReference type="PANTHER" id="PTHR30055">
    <property type="entry name" value="HTH-TYPE TRANSCRIPTIONAL REGULATOR RUTR"/>
    <property type="match status" value="1"/>
</dbReference>
<evidence type="ECO:0000313" key="7">
    <source>
        <dbReference type="EMBL" id="KAA2261931.1"/>
    </source>
</evidence>
<keyword evidence="3" id="KW-0804">Transcription</keyword>
<sequence length="254" mass="27503">MRNEDSACLEARRNPRSACARPGGTRIPATLSPRHGWGRRHRQGLRNEGSGYRWPGRSCVVTAKPSQDRPLRADAQRNRARLLAAAETVFATSGLAVPIEEVAKAAGVGVGTVYRHFPNKEALFEAIVIARTRRLADQTRALVEDGDPHTALFEIVDRVVGEAAVKKDFADALTAAGRDVKSTDEMTEASADMRAALADLLAAGQRVGVVTEDVTIAELFSLLYGLCVAAEHYNWDGMQRARAVTLTFNGLGPR</sequence>
<dbReference type="PANTHER" id="PTHR30055:SF234">
    <property type="entry name" value="HTH-TYPE TRANSCRIPTIONAL REGULATOR BETI"/>
    <property type="match status" value="1"/>
</dbReference>
<dbReference type="InterPro" id="IPR050109">
    <property type="entry name" value="HTH-type_TetR-like_transc_reg"/>
</dbReference>
<dbReference type="InterPro" id="IPR001647">
    <property type="entry name" value="HTH_TetR"/>
</dbReference>
<dbReference type="InterPro" id="IPR049445">
    <property type="entry name" value="TetR_SbtR-like_C"/>
</dbReference>
<dbReference type="SUPFAM" id="SSF46689">
    <property type="entry name" value="Homeodomain-like"/>
    <property type="match status" value="1"/>
</dbReference>
<accession>A0A5B2XGB4</accession>
<dbReference type="AlphaFoldDB" id="A0A5B2XGB4"/>
<organism evidence="7 8">
    <name type="scientific">Solihabitans fulvus</name>
    <dbReference type="NCBI Taxonomy" id="1892852"/>
    <lineage>
        <taxon>Bacteria</taxon>
        <taxon>Bacillati</taxon>
        <taxon>Actinomycetota</taxon>
        <taxon>Actinomycetes</taxon>
        <taxon>Pseudonocardiales</taxon>
        <taxon>Pseudonocardiaceae</taxon>
        <taxon>Solihabitans</taxon>
    </lineage>
</organism>
<dbReference type="InterPro" id="IPR009057">
    <property type="entry name" value="Homeodomain-like_sf"/>
</dbReference>
<reference evidence="7 8" key="2">
    <citation type="submission" date="2019-09" db="EMBL/GenBank/DDBJ databases">
        <authorList>
            <person name="Jin C."/>
        </authorList>
    </citation>
    <scope>NUCLEOTIDE SEQUENCE [LARGE SCALE GENOMIC DNA]</scope>
    <source>
        <strain evidence="7 8">AN110305</strain>
    </source>
</reference>
<evidence type="ECO:0000256" key="4">
    <source>
        <dbReference type="PROSITE-ProRule" id="PRU00335"/>
    </source>
</evidence>
<proteinExistence type="predicted"/>
<reference evidence="7 8" key="1">
    <citation type="submission" date="2019-09" db="EMBL/GenBank/DDBJ databases">
        <title>Goodfellowia gen. nov., a new genus of the Pseudonocardineae related to Actinoalloteichus, containing Goodfellowia coeruleoviolacea gen. nov., comb. nov. gen. nov., comb. nov.</title>
        <authorList>
            <person name="Labeda D."/>
        </authorList>
    </citation>
    <scope>NUCLEOTIDE SEQUENCE [LARGE SCALE GENOMIC DNA]</scope>
    <source>
        <strain evidence="7 8">AN110305</strain>
    </source>
</reference>
<feature type="domain" description="HTH tetR-type" evidence="6">
    <location>
        <begin position="76"/>
        <end position="135"/>
    </location>
</feature>
<name>A0A5B2XGB4_9PSEU</name>
<dbReference type="PRINTS" id="PR00455">
    <property type="entry name" value="HTHTETR"/>
</dbReference>
<dbReference type="PROSITE" id="PS50977">
    <property type="entry name" value="HTH_TETR_2"/>
    <property type="match status" value="1"/>
</dbReference>
<evidence type="ECO:0000256" key="2">
    <source>
        <dbReference type="ARBA" id="ARBA00023125"/>
    </source>
</evidence>
<evidence type="ECO:0000259" key="6">
    <source>
        <dbReference type="PROSITE" id="PS50977"/>
    </source>
</evidence>
<evidence type="ECO:0000256" key="1">
    <source>
        <dbReference type="ARBA" id="ARBA00023015"/>
    </source>
</evidence>
<dbReference type="Gene3D" id="1.10.357.10">
    <property type="entry name" value="Tetracycline Repressor, domain 2"/>
    <property type="match status" value="1"/>
</dbReference>
<protein>
    <submittedName>
        <fullName evidence="7">TetR/AcrR family transcriptional regulator</fullName>
    </submittedName>
</protein>
<keyword evidence="1" id="KW-0805">Transcription regulation</keyword>
<evidence type="ECO:0000256" key="5">
    <source>
        <dbReference type="SAM" id="MobiDB-lite"/>
    </source>
</evidence>
<feature type="region of interest" description="Disordered" evidence="5">
    <location>
        <begin position="1"/>
        <end position="49"/>
    </location>
</feature>
<dbReference type="InterPro" id="IPR036271">
    <property type="entry name" value="Tet_transcr_reg_TetR-rel_C_sf"/>
</dbReference>
<gene>
    <name evidence="7" type="ORF">F0L68_14590</name>
</gene>
<feature type="DNA-binding region" description="H-T-H motif" evidence="4">
    <location>
        <begin position="98"/>
        <end position="117"/>
    </location>
</feature>